<sequence length="209" mass="24243">MYALSVYFYVIVWISYHHYTMNTIVKNTIDIPLQEILGQVESIRSDNNSSFTVTVEELFWSPESELLEITMNCISDAPLDIVNPLYYLKMEWIDKGQKVIPLEDKVPVLLLNLNRPLDPERDFDFVVKKVTYNENQFDLNEVVNQSTLHFAPKSKYQFTLSFPAIENQKEAIGYLRIYGNLVPFTTDQDSKKSNPFCTNIIPVNHSSCE</sequence>
<gene>
    <name evidence="1" type="ORF">GCM10011339_29990</name>
</gene>
<reference evidence="2" key="1">
    <citation type="journal article" date="2019" name="Int. J. Syst. Evol. Microbiol.">
        <title>The Global Catalogue of Microorganisms (GCM) 10K type strain sequencing project: providing services to taxonomists for standard genome sequencing and annotation.</title>
        <authorList>
            <consortium name="The Broad Institute Genomics Platform"/>
            <consortium name="The Broad Institute Genome Sequencing Center for Infectious Disease"/>
            <person name="Wu L."/>
            <person name="Ma J."/>
        </authorList>
    </citation>
    <scope>NUCLEOTIDE SEQUENCE [LARGE SCALE GENOMIC DNA]</scope>
    <source>
        <strain evidence="2">CGMCC 1.15407</strain>
    </source>
</reference>
<organism evidence="1 2">
    <name type="scientific">Echinicola rosea</name>
    <dbReference type="NCBI Taxonomy" id="1807691"/>
    <lineage>
        <taxon>Bacteria</taxon>
        <taxon>Pseudomonadati</taxon>
        <taxon>Bacteroidota</taxon>
        <taxon>Cytophagia</taxon>
        <taxon>Cytophagales</taxon>
        <taxon>Cyclobacteriaceae</taxon>
        <taxon>Echinicola</taxon>
    </lineage>
</organism>
<evidence type="ECO:0000313" key="1">
    <source>
        <dbReference type="EMBL" id="GGF39454.1"/>
    </source>
</evidence>
<protein>
    <submittedName>
        <fullName evidence="1">Uncharacterized protein</fullName>
    </submittedName>
</protein>
<name>A0ABQ1V5G4_9BACT</name>
<evidence type="ECO:0000313" key="2">
    <source>
        <dbReference type="Proteomes" id="UP000647339"/>
    </source>
</evidence>
<accession>A0ABQ1V5G4</accession>
<keyword evidence="2" id="KW-1185">Reference proteome</keyword>
<dbReference type="Proteomes" id="UP000647339">
    <property type="component" value="Unassembled WGS sequence"/>
</dbReference>
<comment type="caution">
    <text evidence="1">The sequence shown here is derived from an EMBL/GenBank/DDBJ whole genome shotgun (WGS) entry which is preliminary data.</text>
</comment>
<dbReference type="EMBL" id="BMIU01000015">
    <property type="protein sequence ID" value="GGF39454.1"/>
    <property type="molecule type" value="Genomic_DNA"/>
</dbReference>
<proteinExistence type="predicted"/>